<reference evidence="6 7" key="1">
    <citation type="submission" date="2016-09" db="EMBL/GenBank/DDBJ databases">
        <title>Pseudonocardia autotrophica DSM535, a candidate organism with high potential of specific P450 cytochromes.</title>
        <authorList>
            <person name="Grumaz C."/>
            <person name="Vainshtein Y."/>
            <person name="Kirstahler P."/>
            <person name="Sohn K."/>
        </authorList>
    </citation>
    <scope>NUCLEOTIDE SEQUENCE [LARGE SCALE GENOMIC DNA]</scope>
    <source>
        <strain evidence="6 7">DSM 535</strain>
    </source>
</reference>
<evidence type="ECO:0000256" key="4">
    <source>
        <dbReference type="SAM" id="MobiDB-lite"/>
    </source>
</evidence>
<dbReference type="PANTHER" id="PTHR46796">
    <property type="entry name" value="HTH-TYPE TRANSCRIPTIONAL ACTIVATOR RHAS-RELATED"/>
    <property type="match status" value="1"/>
</dbReference>
<dbReference type="SMART" id="SM00342">
    <property type="entry name" value="HTH_ARAC"/>
    <property type="match status" value="1"/>
</dbReference>
<dbReference type="PANTHER" id="PTHR46796:SF15">
    <property type="entry name" value="BLL1074 PROTEIN"/>
    <property type="match status" value="1"/>
</dbReference>
<protein>
    <submittedName>
        <fullName evidence="6">Helix-turn-helix domain protein</fullName>
    </submittedName>
</protein>
<dbReference type="PROSITE" id="PS01124">
    <property type="entry name" value="HTH_ARAC_FAMILY_2"/>
    <property type="match status" value="1"/>
</dbReference>
<evidence type="ECO:0000259" key="5">
    <source>
        <dbReference type="PROSITE" id="PS01124"/>
    </source>
</evidence>
<proteinExistence type="predicted"/>
<evidence type="ECO:0000256" key="1">
    <source>
        <dbReference type="ARBA" id="ARBA00023015"/>
    </source>
</evidence>
<evidence type="ECO:0000313" key="6">
    <source>
        <dbReference type="EMBL" id="OSY36941.1"/>
    </source>
</evidence>
<accession>A0A1Y2MP75</accession>
<dbReference type="InterPro" id="IPR009057">
    <property type="entry name" value="Homeodomain-like_sf"/>
</dbReference>
<dbReference type="InterPro" id="IPR050204">
    <property type="entry name" value="AraC_XylS_family_regulators"/>
</dbReference>
<dbReference type="STRING" id="2074.BG845_05024"/>
<dbReference type="OrthoDB" id="5295226at2"/>
<dbReference type="GO" id="GO:0003700">
    <property type="term" value="F:DNA-binding transcription factor activity"/>
    <property type="evidence" value="ECO:0007669"/>
    <property type="project" value="InterPro"/>
</dbReference>
<dbReference type="EMBL" id="MIGB01000034">
    <property type="protein sequence ID" value="OSY36941.1"/>
    <property type="molecule type" value="Genomic_DNA"/>
</dbReference>
<dbReference type="InterPro" id="IPR018060">
    <property type="entry name" value="HTH_AraC"/>
</dbReference>
<dbReference type="AlphaFoldDB" id="A0A1Y2MP75"/>
<dbReference type="InterPro" id="IPR018062">
    <property type="entry name" value="HTH_AraC-typ_CS"/>
</dbReference>
<feature type="compositionally biased region" description="Basic and acidic residues" evidence="4">
    <location>
        <begin position="288"/>
        <end position="318"/>
    </location>
</feature>
<name>A0A1Y2MP75_PSEAH</name>
<dbReference type="GO" id="GO:0043565">
    <property type="term" value="F:sequence-specific DNA binding"/>
    <property type="evidence" value="ECO:0007669"/>
    <property type="project" value="InterPro"/>
</dbReference>
<dbReference type="PROSITE" id="PS00041">
    <property type="entry name" value="HTH_ARAC_FAMILY_1"/>
    <property type="match status" value="1"/>
</dbReference>
<keyword evidence="3" id="KW-0804">Transcription</keyword>
<comment type="caution">
    <text evidence="6">The sequence shown here is derived from an EMBL/GenBank/DDBJ whole genome shotgun (WGS) entry which is preliminary data.</text>
</comment>
<feature type="domain" description="HTH araC/xylS-type" evidence="5">
    <location>
        <begin position="156"/>
        <end position="253"/>
    </location>
</feature>
<sequence>MWTGIEGIDEAGHGVAGPARVWVGSGWAAYVGPSLRLAPHRGAVTCLALGIDDDLTVEVAERAPVTAGSALIPAGLRHRISTGPGRVAFVYLEPRGAGHVECASRMSLGGTADHPIAAGHDREAALIESARRGDIETMRALAIGPGGGGVPDPRIVRVLDLLHRPGGADTPTAELAARSRLSVAHLLRVFGREVGVGLQAYRRWARMRTVAAVLAAGGDLTRAAADAGFATPSHLSSAFRTMFGLAPSRLLGAGSGVGIVVHDASGAPAPPFIGRSPGRSSGGGGTGQDHRGQQARGHDLDQGVEPDRVERRRAVEYP</sequence>
<keyword evidence="1" id="KW-0805">Transcription regulation</keyword>
<keyword evidence="2" id="KW-0238">DNA-binding</keyword>
<feature type="region of interest" description="Disordered" evidence="4">
    <location>
        <begin position="268"/>
        <end position="318"/>
    </location>
</feature>
<organism evidence="6 7">
    <name type="scientific">Pseudonocardia autotrophica</name>
    <name type="common">Amycolata autotrophica</name>
    <name type="synonym">Nocardia autotrophica</name>
    <dbReference type="NCBI Taxonomy" id="2074"/>
    <lineage>
        <taxon>Bacteria</taxon>
        <taxon>Bacillati</taxon>
        <taxon>Actinomycetota</taxon>
        <taxon>Actinomycetes</taxon>
        <taxon>Pseudonocardiales</taxon>
        <taxon>Pseudonocardiaceae</taxon>
        <taxon>Pseudonocardia</taxon>
    </lineage>
</organism>
<dbReference type="Pfam" id="PF12833">
    <property type="entry name" value="HTH_18"/>
    <property type="match status" value="1"/>
</dbReference>
<evidence type="ECO:0000256" key="2">
    <source>
        <dbReference type="ARBA" id="ARBA00023125"/>
    </source>
</evidence>
<gene>
    <name evidence="6" type="ORF">BG845_05024</name>
</gene>
<dbReference type="Gene3D" id="1.10.10.60">
    <property type="entry name" value="Homeodomain-like"/>
    <property type="match status" value="1"/>
</dbReference>
<evidence type="ECO:0000256" key="3">
    <source>
        <dbReference type="ARBA" id="ARBA00023163"/>
    </source>
</evidence>
<dbReference type="RefSeq" id="WP_085915180.1">
    <property type="nucleotide sequence ID" value="NZ_AP018920.1"/>
</dbReference>
<dbReference type="Proteomes" id="UP000194360">
    <property type="component" value="Unassembled WGS sequence"/>
</dbReference>
<dbReference type="SUPFAM" id="SSF46689">
    <property type="entry name" value="Homeodomain-like"/>
    <property type="match status" value="1"/>
</dbReference>
<keyword evidence="7" id="KW-1185">Reference proteome</keyword>
<evidence type="ECO:0000313" key="7">
    <source>
        <dbReference type="Proteomes" id="UP000194360"/>
    </source>
</evidence>